<dbReference type="Proteomes" id="UP000265566">
    <property type="component" value="Chromosome 5"/>
</dbReference>
<name>A0A396HQ34_MEDTR</name>
<keyword evidence="5 8" id="KW-1133">Transmembrane helix</keyword>
<evidence type="ECO:0000256" key="3">
    <source>
        <dbReference type="ARBA" id="ARBA00022692"/>
    </source>
</evidence>
<protein>
    <recommendedName>
        <fullName evidence="10">GOLD domain-containing protein</fullName>
    </recommendedName>
</protein>
<evidence type="ECO:0000256" key="7">
    <source>
        <dbReference type="RuleBase" id="RU003827"/>
    </source>
</evidence>
<evidence type="ECO:0000313" key="11">
    <source>
        <dbReference type="EMBL" id="RHN55450.1"/>
    </source>
</evidence>
<keyword evidence="4 9" id="KW-0732">Signal</keyword>
<dbReference type="InterPro" id="IPR009038">
    <property type="entry name" value="GOLD_dom"/>
</dbReference>
<sequence>MKMFELKHQPYFLFLLFLAVGLFSCSVQSMRFDLQPGVARCFAENMKNYLMTFGNYSIVNPKENQTLTVRVTSQGGTASHHLAEHVQSGQFSFVAHESGDFLACIWGDETHDPQVLSIDFEWKTGVNAKDWPKIAKKSNIDRMALEVQILHETALSIKDEMSYLLQRNTEMLEVNWRTDSGMLLFIFVSFFVTFIVAGLQLWNLKSFFKKNKIL</sequence>
<dbReference type="Pfam" id="PF01105">
    <property type="entry name" value="EMP24_GP25L"/>
    <property type="match status" value="1"/>
</dbReference>
<evidence type="ECO:0000256" key="4">
    <source>
        <dbReference type="ARBA" id="ARBA00022729"/>
    </source>
</evidence>
<dbReference type="SMART" id="SM01190">
    <property type="entry name" value="EMP24_GP25L"/>
    <property type="match status" value="1"/>
</dbReference>
<proteinExistence type="inferred from homology"/>
<evidence type="ECO:0000256" key="1">
    <source>
        <dbReference type="ARBA" id="ARBA00004479"/>
    </source>
</evidence>
<dbReference type="GO" id="GO:0016020">
    <property type="term" value="C:membrane"/>
    <property type="evidence" value="ECO:0007669"/>
    <property type="project" value="UniProtKB-SubCell"/>
</dbReference>
<evidence type="ECO:0000256" key="6">
    <source>
        <dbReference type="ARBA" id="ARBA00023136"/>
    </source>
</evidence>
<accession>A0A396HQ34</accession>
<dbReference type="PROSITE" id="PS51257">
    <property type="entry name" value="PROKAR_LIPOPROTEIN"/>
    <property type="match status" value="1"/>
</dbReference>
<evidence type="ECO:0000259" key="10">
    <source>
        <dbReference type="PROSITE" id="PS50866"/>
    </source>
</evidence>
<comment type="caution">
    <text evidence="11">The sequence shown here is derived from an EMBL/GenBank/DDBJ whole genome shotgun (WGS) entry which is preliminary data.</text>
</comment>
<reference evidence="11" key="1">
    <citation type="journal article" date="2018" name="Nat. Plants">
        <title>Whole-genome landscape of Medicago truncatula symbiotic genes.</title>
        <authorList>
            <person name="Pecrix Y."/>
            <person name="Gamas P."/>
            <person name="Carrere S."/>
        </authorList>
    </citation>
    <scope>NUCLEOTIDE SEQUENCE</scope>
    <source>
        <tissue evidence="11">Leaves</tissue>
    </source>
</reference>
<evidence type="ECO:0000256" key="2">
    <source>
        <dbReference type="ARBA" id="ARBA00007104"/>
    </source>
</evidence>
<evidence type="ECO:0000256" key="9">
    <source>
        <dbReference type="SAM" id="SignalP"/>
    </source>
</evidence>
<evidence type="ECO:0000256" key="5">
    <source>
        <dbReference type="ARBA" id="ARBA00022989"/>
    </source>
</evidence>
<feature type="signal peptide" evidence="9">
    <location>
        <begin position="1"/>
        <end position="29"/>
    </location>
</feature>
<keyword evidence="6 8" id="KW-0472">Membrane</keyword>
<dbReference type="Gramene" id="rna30631">
    <property type="protein sequence ID" value="RHN55450.1"/>
    <property type="gene ID" value="gene30631"/>
</dbReference>
<comment type="subcellular location">
    <subcellularLocation>
        <location evidence="1 7">Membrane</location>
        <topology evidence="1 7">Single-pass type I membrane protein</topology>
    </subcellularLocation>
</comment>
<feature type="transmembrane region" description="Helical" evidence="8">
    <location>
        <begin position="181"/>
        <end position="202"/>
    </location>
</feature>
<feature type="chain" id="PRO_5017308815" description="GOLD domain-containing protein" evidence="9">
    <location>
        <begin position="30"/>
        <end position="214"/>
    </location>
</feature>
<dbReference type="EMBL" id="PSQE01000005">
    <property type="protein sequence ID" value="RHN55450.1"/>
    <property type="molecule type" value="Genomic_DNA"/>
</dbReference>
<comment type="similarity">
    <text evidence="2 7">Belongs to the EMP24/GP25L family.</text>
</comment>
<organism evidence="11">
    <name type="scientific">Medicago truncatula</name>
    <name type="common">Barrel medic</name>
    <name type="synonym">Medicago tribuloides</name>
    <dbReference type="NCBI Taxonomy" id="3880"/>
    <lineage>
        <taxon>Eukaryota</taxon>
        <taxon>Viridiplantae</taxon>
        <taxon>Streptophyta</taxon>
        <taxon>Embryophyta</taxon>
        <taxon>Tracheophyta</taxon>
        <taxon>Spermatophyta</taxon>
        <taxon>Magnoliopsida</taxon>
        <taxon>eudicotyledons</taxon>
        <taxon>Gunneridae</taxon>
        <taxon>Pentapetalae</taxon>
        <taxon>rosids</taxon>
        <taxon>fabids</taxon>
        <taxon>Fabales</taxon>
        <taxon>Fabaceae</taxon>
        <taxon>Papilionoideae</taxon>
        <taxon>50 kb inversion clade</taxon>
        <taxon>NPAAA clade</taxon>
        <taxon>Hologalegina</taxon>
        <taxon>IRL clade</taxon>
        <taxon>Trifolieae</taxon>
        <taxon>Medicago</taxon>
    </lineage>
</organism>
<dbReference type="PANTHER" id="PTHR22811">
    <property type="entry name" value="TRANSMEMBRANE EMP24 DOMAIN-CONTAINING PROTEIN"/>
    <property type="match status" value="1"/>
</dbReference>
<feature type="domain" description="GOLD" evidence="10">
    <location>
        <begin position="39"/>
        <end position="149"/>
    </location>
</feature>
<keyword evidence="3 7" id="KW-0812">Transmembrane</keyword>
<dbReference type="InterPro" id="IPR015720">
    <property type="entry name" value="Emp24-like"/>
</dbReference>
<dbReference type="AlphaFoldDB" id="A0A396HQ34"/>
<dbReference type="OrthoDB" id="759142at2759"/>
<evidence type="ECO:0000256" key="8">
    <source>
        <dbReference type="SAM" id="Phobius"/>
    </source>
</evidence>
<dbReference type="PROSITE" id="PS50866">
    <property type="entry name" value="GOLD"/>
    <property type="match status" value="1"/>
</dbReference>
<gene>
    <name evidence="11" type="ORF">MtrunA17_Chr5g0417901</name>
</gene>